<dbReference type="EMBL" id="GG684057">
    <property type="protein sequence ID" value="EER01446.1"/>
    <property type="molecule type" value="Genomic_DNA"/>
</dbReference>
<feature type="non-terminal residue" evidence="2">
    <location>
        <position position="63"/>
    </location>
</feature>
<dbReference type="AlphaFoldDB" id="C5LP98"/>
<sequence>QQHKMDNTMVDGDISLIDEVSAKKAVEDYVATLQYVNSIIHNHHHDNNNNKSIIDARPADRFN</sequence>
<reference evidence="2 3" key="1">
    <citation type="submission" date="2008-07" db="EMBL/GenBank/DDBJ databases">
        <authorList>
            <person name="El-Sayed N."/>
            <person name="Caler E."/>
            <person name="Inman J."/>
            <person name="Amedeo P."/>
            <person name="Hass B."/>
            <person name="Wortman J."/>
        </authorList>
    </citation>
    <scope>NUCLEOTIDE SEQUENCE [LARGE SCALE GENOMIC DNA]</scope>
    <source>
        <strain evidence="3">ATCC 50983 / TXsc</strain>
    </source>
</reference>
<dbReference type="RefSeq" id="XP_002768728.1">
    <property type="nucleotide sequence ID" value="XM_002768682.1"/>
</dbReference>
<feature type="non-terminal residue" evidence="2">
    <location>
        <position position="1"/>
    </location>
</feature>
<dbReference type="InParanoid" id="C5LP98"/>
<keyword evidence="3" id="KW-1185">Reference proteome</keyword>
<gene>
    <name evidence="2" type="ORF">Pmar_PMAR003823</name>
</gene>
<dbReference type="GeneID" id="9039940"/>
<feature type="region of interest" description="Disordered" evidence="1">
    <location>
        <begin position="41"/>
        <end position="63"/>
    </location>
</feature>
<evidence type="ECO:0000256" key="1">
    <source>
        <dbReference type="SAM" id="MobiDB-lite"/>
    </source>
</evidence>
<dbReference type="Proteomes" id="UP000007800">
    <property type="component" value="Unassembled WGS sequence"/>
</dbReference>
<organism evidence="3">
    <name type="scientific">Perkinsus marinus (strain ATCC 50983 / TXsc)</name>
    <dbReference type="NCBI Taxonomy" id="423536"/>
    <lineage>
        <taxon>Eukaryota</taxon>
        <taxon>Sar</taxon>
        <taxon>Alveolata</taxon>
        <taxon>Perkinsozoa</taxon>
        <taxon>Perkinsea</taxon>
        <taxon>Perkinsida</taxon>
        <taxon>Perkinsidae</taxon>
        <taxon>Perkinsus</taxon>
    </lineage>
</organism>
<proteinExistence type="predicted"/>
<evidence type="ECO:0000313" key="3">
    <source>
        <dbReference type="Proteomes" id="UP000007800"/>
    </source>
</evidence>
<evidence type="ECO:0000313" key="2">
    <source>
        <dbReference type="EMBL" id="EER01446.1"/>
    </source>
</evidence>
<name>C5LP98_PERM5</name>
<accession>C5LP98</accession>
<protein>
    <submittedName>
        <fullName evidence="2">Uncharacterized protein</fullName>
    </submittedName>
</protein>